<dbReference type="Proteomes" id="UP000184330">
    <property type="component" value="Unassembled WGS sequence"/>
</dbReference>
<keyword evidence="1" id="KW-1133">Transmembrane helix</keyword>
<evidence type="ECO:0008006" key="4">
    <source>
        <dbReference type="Google" id="ProtNLM"/>
    </source>
</evidence>
<keyword evidence="1" id="KW-0472">Membrane</keyword>
<dbReference type="EMBL" id="FJOG01000011">
    <property type="protein sequence ID" value="CZR58353.1"/>
    <property type="molecule type" value="Genomic_DNA"/>
</dbReference>
<proteinExistence type="predicted"/>
<protein>
    <recommendedName>
        <fullName evidence="4">Integral membrane protein</fullName>
    </recommendedName>
</protein>
<keyword evidence="3" id="KW-1185">Reference proteome</keyword>
<sequence>MSGFFVPVLRVTTLVASTALLTCNMDQVFIFRAWISPTIPASHGKVAPHWYRSFLDQLLAPLSGYLLVSLVSAAANVYIRTEGDDLARKWYAANFVFAILHMAPAVKAYEQIKLIWDRDGDGKSNLKGMKGWLAVNTVRAWISDIPAFVCALIATGLMVKL</sequence>
<feature type="transmembrane region" description="Helical" evidence="1">
    <location>
        <begin position="138"/>
        <end position="159"/>
    </location>
</feature>
<dbReference type="AlphaFoldDB" id="A0A1L7X004"/>
<reference evidence="2 3" key="1">
    <citation type="submission" date="2016-03" db="EMBL/GenBank/DDBJ databases">
        <authorList>
            <person name="Ploux O."/>
        </authorList>
    </citation>
    <scope>NUCLEOTIDE SEQUENCE [LARGE SCALE GENOMIC DNA]</scope>
    <source>
        <strain evidence="2 3">UAMH 11012</strain>
    </source>
</reference>
<feature type="transmembrane region" description="Helical" evidence="1">
    <location>
        <begin position="58"/>
        <end position="79"/>
    </location>
</feature>
<accession>A0A1L7X004</accession>
<gene>
    <name evidence="2" type="ORF">PAC_08245</name>
</gene>
<evidence type="ECO:0000313" key="2">
    <source>
        <dbReference type="EMBL" id="CZR58353.1"/>
    </source>
</evidence>
<evidence type="ECO:0000256" key="1">
    <source>
        <dbReference type="SAM" id="Phobius"/>
    </source>
</evidence>
<name>A0A1L7X004_9HELO</name>
<dbReference type="OrthoDB" id="1523883at2759"/>
<organism evidence="2 3">
    <name type="scientific">Phialocephala subalpina</name>
    <dbReference type="NCBI Taxonomy" id="576137"/>
    <lineage>
        <taxon>Eukaryota</taxon>
        <taxon>Fungi</taxon>
        <taxon>Dikarya</taxon>
        <taxon>Ascomycota</taxon>
        <taxon>Pezizomycotina</taxon>
        <taxon>Leotiomycetes</taxon>
        <taxon>Helotiales</taxon>
        <taxon>Mollisiaceae</taxon>
        <taxon>Phialocephala</taxon>
        <taxon>Phialocephala fortinii species complex</taxon>
    </lineage>
</organism>
<keyword evidence="1" id="KW-0812">Transmembrane</keyword>
<evidence type="ECO:0000313" key="3">
    <source>
        <dbReference type="Proteomes" id="UP000184330"/>
    </source>
</evidence>